<sequence length="406" mass="44289">MLVLDLAVLLLRGSHHWIGSWPATGAAAQLPAFFLSMLAAGAAAWSAGSTTRHRLEEQLTAASKSRVRSEAYRLCATLILMLIPYLAGQALAFGLTAWTFPSGLTLWFGYFLMGTTLLLLSTAWGWLFGKHLGAAFAAVCASLSWVMAVLFFLMSSTDGIVVVSGPVWQQVDNSGALVRTLTAIGLCVAVVWIPDIARRKRQQFAPLYSLTLVVAVCFVIGNTTGIIDRKRPANPLCTDGAVTICLWPEHEKYLPMVQAISNRIDRLPEGFALPTRLQEKGVGPADSSDDQSRYPDAHGEFLIIEGSRWSVASSVSTAIVKETFANCDWGAIQSARDIRPDAIASWTEWFIAGGGGRDYRTSGEMDDLHRAWQLAADISRDLPPDGQAAWVRRELVDLKARYCATR</sequence>
<keyword evidence="1" id="KW-1133">Transmembrane helix</keyword>
<gene>
    <name evidence="3" type="ORF">GCM10010123_24170</name>
</gene>
<comment type="caution">
    <text evidence="3">The sequence shown here is derived from an EMBL/GenBank/DDBJ whole genome shotgun (WGS) entry which is preliminary data.</text>
</comment>
<keyword evidence="1" id="KW-0472">Membrane</keyword>
<proteinExistence type="predicted"/>
<feature type="transmembrane region" description="Helical" evidence="1">
    <location>
        <begin position="174"/>
        <end position="193"/>
    </location>
</feature>
<organism evidence="3 4">
    <name type="scientific">Pilimelia anulata</name>
    <dbReference type="NCBI Taxonomy" id="53371"/>
    <lineage>
        <taxon>Bacteria</taxon>
        <taxon>Bacillati</taxon>
        <taxon>Actinomycetota</taxon>
        <taxon>Actinomycetes</taxon>
        <taxon>Micromonosporales</taxon>
        <taxon>Micromonosporaceae</taxon>
        <taxon>Pilimelia</taxon>
    </lineage>
</organism>
<name>A0A8J3B3R0_9ACTN</name>
<keyword evidence="1" id="KW-0812">Transmembrane</keyword>
<evidence type="ECO:0000313" key="3">
    <source>
        <dbReference type="EMBL" id="GGJ93475.1"/>
    </source>
</evidence>
<evidence type="ECO:0000313" key="4">
    <source>
        <dbReference type="Proteomes" id="UP000649739"/>
    </source>
</evidence>
<evidence type="ECO:0000256" key="1">
    <source>
        <dbReference type="SAM" id="Phobius"/>
    </source>
</evidence>
<feature type="transmembrane region" description="Helical" evidence="1">
    <location>
        <begin position="134"/>
        <end position="154"/>
    </location>
</feature>
<keyword evidence="4" id="KW-1185">Reference proteome</keyword>
<accession>A0A8J3B3R0</accession>
<reference evidence="3" key="2">
    <citation type="submission" date="2020-09" db="EMBL/GenBank/DDBJ databases">
        <authorList>
            <person name="Sun Q."/>
            <person name="Ohkuma M."/>
        </authorList>
    </citation>
    <scope>NUCLEOTIDE SEQUENCE</scope>
    <source>
        <strain evidence="3">JCM 3090</strain>
    </source>
</reference>
<dbReference type="EMBL" id="BMQB01000004">
    <property type="protein sequence ID" value="GGJ93475.1"/>
    <property type="molecule type" value="Genomic_DNA"/>
</dbReference>
<dbReference type="Pfam" id="PF23866">
    <property type="entry name" value="DUF7224"/>
    <property type="match status" value="1"/>
</dbReference>
<feature type="domain" description="DUF7224" evidence="2">
    <location>
        <begin position="244"/>
        <end position="396"/>
    </location>
</feature>
<feature type="transmembrane region" description="Helical" evidence="1">
    <location>
        <begin position="205"/>
        <end position="227"/>
    </location>
</feature>
<dbReference type="Proteomes" id="UP000649739">
    <property type="component" value="Unassembled WGS sequence"/>
</dbReference>
<reference evidence="3" key="1">
    <citation type="journal article" date="2014" name="Int. J. Syst. Evol. Microbiol.">
        <title>Complete genome sequence of Corynebacterium casei LMG S-19264T (=DSM 44701T), isolated from a smear-ripened cheese.</title>
        <authorList>
            <consortium name="US DOE Joint Genome Institute (JGI-PGF)"/>
            <person name="Walter F."/>
            <person name="Albersmeier A."/>
            <person name="Kalinowski J."/>
            <person name="Ruckert C."/>
        </authorList>
    </citation>
    <scope>NUCLEOTIDE SEQUENCE</scope>
    <source>
        <strain evidence="3">JCM 3090</strain>
    </source>
</reference>
<feature type="transmembrane region" description="Helical" evidence="1">
    <location>
        <begin position="71"/>
        <end position="95"/>
    </location>
</feature>
<feature type="transmembrane region" description="Helical" evidence="1">
    <location>
        <begin position="30"/>
        <end position="50"/>
    </location>
</feature>
<dbReference type="AlphaFoldDB" id="A0A8J3B3R0"/>
<evidence type="ECO:0000259" key="2">
    <source>
        <dbReference type="Pfam" id="PF23866"/>
    </source>
</evidence>
<dbReference type="RefSeq" id="WP_189170175.1">
    <property type="nucleotide sequence ID" value="NZ_BMQB01000004.1"/>
</dbReference>
<dbReference type="InterPro" id="IPR055648">
    <property type="entry name" value="DUF7224"/>
</dbReference>
<protein>
    <recommendedName>
        <fullName evidence="2">DUF7224 domain-containing protein</fullName>
    </recommendedName>
</protein>
<feature type="transmembrane region" description="Helical" evidence="1">
    <location>
        <begin position="107"/>
        <end position="127"/>
    </location>
</feature>